<organism evidence="1 2">
    <name type="scientific">Spiroplasma chinense</name>
    <dbReference type="NCBI Taxonomy" id="216932"/>
    <lineage>
        <taxon>Bacteria</taxon>
        <taxon>Bacillati</taxon>
        <taxon>Mycoplasmatota</taxon>
        <taxon>Mollicutes</taxon>
        <taxon>Entomoplasmatales</taxon>
        <taxon>Spiroplasmataceae</taxon>
        <taxon>Spiroplasma</taxon>
    </lineage>
</organism>
<evidence type="ECO:0000313" key="1">
    <source>
        <dbReference type="EMBL" id="QEH62286.1"/>
    </source>
</evidence>
<dbReference type="RefSeq" id="WP_166508649.1">
    <property type="nucleotide sequence ID" value="NZ_CP043026.1"/>
</dbReference>
<keyword evidence="2" id="KW-1185">Reference proteome</keyword>
<proteinExistence type="predicted"/>
<accession>A0A5B9Y6D0</accession>
<name>A0A5B9Y6D0_9MOLU</name>
<protein>
    <submittedName>
        <fullName evidence="1">Uncharacterized protein</fullName>
    </submittedName>
</protein>
<dbReference type="Proteomes" id="UP000323144">
    <property type="component" value="Chromosome"/>
</dbReference>
<dbReference type="EMBL" id="CP043026">
    <property type="protein sequence ID" value="QEH62286.1"/>
    <property type="molecule type" value="Genomic_DNA"/>
</dbReference>
<evidence type="ECO:0000313" key="2">
    <source>
        <dbReference type="Proteomes" id="UP000323144"/>
    </source>
</evidence>
<dbReference type="AlphaFoldDB" id="A0A5B9Y6D0"/>
<reference evidence="1 2" key="1">
    <citation type="submission" date="2019-08" db="EMBL/GenBank/DDBJ databases">
        <title>Complete genome sequence of Spiroplasma chinense CCH (DSM 19755).</title>
        <authorList>
            <person name="Shen H.-Y."/>
            <person name="Lin Y.-C."/>
            <person name="Chou L."/>
            <person name="Kuo C.-H."/>
        </authorList>
    </citation>
    <scope>NUCLEOTIDE SEQUENCE [LARGE SCALE GENOMIC DNA]</scope>
    <source>
        <strain evidence="1 2">CCH</strain>
    </source>
</reference>
<gene>
    <name evidence="1" type="ORF">SCHIN_v1c10930</name>
</gene>
<sequence length="60" mass="7262">MDTILTFQEFGYLEVRVYQDSFIWNLKPEEGENFERFFIAKPKENGDPGIYFNRSDFDKE</sequence>
<dbReference type="KEGG" id="schi:SCHIN_v1c10930"/>